<sequence length="251" mass="29053">MRRLACLSGVTAASSLSVAATAATSTATSTASPVRSIYTTWGSVPCEKWSCKESWLKRITSQSEYRSFEFWHVPEVDVPAGLKLNAVERYLLSSLQNDADRLLHVSWCQDFDSYWHDRVSSLEMLYKTIYTDEYPLYRYIFGNCTQKTAEKEHMLRKLNYLKGILSWAGRTERCYTSIVKARYYVQRCVWNALERERYLCACVEAVDAFSAKVPEELREKAMAELEVALVSMRHWVWDCPNGKRTFTRRLA</sequence>
<evidence type="ECO:0000256" key="1">
    <source>
        <dbReference type="SAM" id="SignalP"/>
    </source>
</evidence>
<evidence type="ECO:0000313" key="3">
    <source>
        <dbReference type="Proteomes" id="UP001430356"/>
    </source>
</evidence>
<dbReference type="Proteomes" id="UP001430356">
    <property type="component" value="Unassembled WGS sequence"/>
</dbReference>
<feature type="chain" id="PRO_5043586768" evidence="1">
    <location>
        <begin position="23"/>
        <end position="251"/>
    </location>
</feature>
<name>A0AAW0EMV3_9TRYP</name>
<evidence type="ECO:0000313" key="2">
    <source>
        <dbReference type="EMBL" id="KAK7194223.1"/>
    </source>
</evidence>
<keyword evidence="1" id="KW-0732">Signal</keyword>
<accession>A0AAW0EMV3</accession>
<reference evidence="2 3" key="1">
    <citation type="journal article" date="2021" name="MBio">
        <title>A New Model Trypanosomatid, Novymonas esmeraldas: Genomic Perception of Its 'Candidatus Pandoraea novymonadis' Endosymbiont.</title>
        <authorList>
            <person name="Zakharova A."/>
            <person name="Saura A."/>
            <person name="Butenko A."/>
            <person name="Podesvova L."/>
            <person name="Warmusova S."/>
            <person name="Kostygov A.Y."/>
            <person name="Nenarokova A."/>
            <person name="Lukes J."/>
            <person name="Opperdoes F.R."/>
            <person name="Yurchenko V."/>
        </authorList>
    </citation>
    <scope>NUCLEOTIDE SEQUENCE [LARGE SCALE GENOMIC DNA]</scope>
    <source>
        <strain evidence="2 3">E262AT.01</strain>
    </source>
</reference>
<keyword evidence="3" id="KW-1185">Reference proteome</keyword>
<dbReference type="EMBL" id="JAECZO010000033">
    <property type="protein sequence ID" value="KAK7194223.1"/>
    <property type="molecule type" value="Genomic_DNA"/>
</dbReference>
<protein>
    <submittedName>
        <fullName evidence="2">Uncharacterized protein</fullName>
    </submittedName>
</protein>
<gene>
    <name evidence="2" type="ORF">NESM_000336500</name>
</gene>
<comment type="caution">
    <text evidence="2">The sequence shown here is derived from an EMBL/GenBank/DDBJ whole genome shotgun (WGS) entry which is preliminary data.</text>
</comment>
<feature type="signal peptide" evidence="1">
    <location>
        <begin position="1"/>
        <end position="22"/>
    </location>
</feature>
<dbReference type="AlphaFoldDB" id="A0AAW0EMV3"/>
<organism evidence="2 3">
    <name type="scientific">Novymonas esmeraldas</name>
    <dbReference type="NCBI Taxonomy" id="1808958"/>
    <lineage>
        <taxon>Eukaryota</taxon>
        <taxon>Discoba</taxon>
        <taxon>Euglenozoa</taxon>
        <taxon>Kinetoplastea</taxon>
        <taxon>Metakinetoplastina</taxon>
        <taxon>Trypanosomatida</taxon>
        <taxon>Trypanosomatidae</taxon>
        <taxon>Novymonas</taxon>
    </lineage>
</organism>
<proteinExistence type="predicted"/>